<dbReference type="Proteomes" id="UP001595844">
    <property type="component" value="Unassembled WGS sequence"/>
</dbReference>
<evidence type="ECO:0000259" key="2">
    <source>
        <dbReference type="Pfam" id="PF26527"/>
    </source>
</evidence>
<dbReference type="Pfam" id="PF26527">
    <property type="entry name" value="DUF8176"/>
    <property type="match status" value="1"/>
</dbReference>
<accession>A0ABV8VCW0</accession>
<keyword evidence="4" id="KW-1185">Reference proteome</keyword>
<feature type="compositionally biased region" description="Low complexity" evidence="1">
    <location>
        <begin position="196"/>
        <end position="215"/>
    </location>
</feature>
<evidence type="ECO:0000313" key="4">
    <source>
        <dbReference type="Proteomes" id="UP001595844"/>
    </source>
</evidence>
<comment type="caution">
    <text evidence="3">The sequence shown here is derived from an EMBL/GenBank/DDBJ whole genome shotgun (WGS) entry which is preliminary data.</text>
</comment>
<protein>
    <recommendedName>
        <fullName evidence="2">DUF8176 domain-containing protein</fullName>
    </recommendedName>
</protein>
<feature type="compositionally biased region" description="Pro residues" evidence="1">
    <location>
        <begin position="137"/>
        <end position="150"/>
    </location>
</feature>
<evidence type="ECO:0000256" key="1">
    <source>
        <dbReference type="SAM" id="MobiDB-lite"/>
    </source>
</evidence>
<feature type="region of interest" description="Disordered" evidence="1">
    <location>
        <begin position="1"/>
        <end position="215"/>
    </location>
</feature>
<organism evidence="3 4">
    <name type="scientific">Nocardia halotolerans</name>
    <dbReference type="NCBI Taxonomy" id="1755878"/>
    <lineage>
        <taxon>Bacteria</taxon>
        <taxon>Bacillati</taxon>
        <taxon>Actinomycetota</taxon>
        <taxon>Actinomycetes</taxon>
        <taxon>Mycobacteriales</taxon>
        <taxon>Nocardiaceae</taxon>
        <taxon>Nocardia</taxon>
    </lineage>
</organism>
<sequence length="427" mass="43558">MPDEGGAMDRPDVHEPRGARQRDPGSAGVPFAAATPVRPNPPRPRRPERFGPRRRADGGPITPAGIPVISLAGSVTGPAREDSYATDRLPVVGGPFDPGAHAADTAFAIEEPDNGPDTDQLPIITPDFPVPAGIPHSPAPAQPPPSPAPSGAPHSSAPVDTPNVLAHPSSPRPPEFASAQYPSAPVDSSWPSAQFSSHDPAATAATSHSPAAADTPHPLEAAIASHAAAAPAPDYNGDDEVFARMIDRSKRRRTPRWVAPLAASVVGAGLIGGGYLQLHGPAPESAAASTTIDPIAAGPVPVAGQCPTEQVGSRVQGNGPGGTDSGISAIMAFQHAYYVARSGDQARTLVAGDAALPSGVEIQSGIDTIPVGTTHCLEITPGAFAGQYFVTITEFRPDSVPIVYNPQLVGTAQIGSKTLITSIGPVR</sequence>
<dbReference type="RefSeq" id="WP_378557449.1">
    <property type="nucleotide sequence ID" value="NZ_JBHSDL010000006.1"/>
</dbReference>
<reference evidence="4" key="1">
    <citation type="journal article" date="2019" name="Int. J. Syst. Evol. Microbiol.">
        <title>The Global Catalogue of Microorganisms (GCM) 10K type strain sequencing project: providing services to taxonomists for standard genome sequencing and annotation.</title>
        <authorList>
            <consortium name="The Broad Institute Genomics Platform"/>
            <consortium name="The Broad Institute Genome Sequencing Center for Infectious Disease"/>
            <person name="Wu L."/>
            <person name="Ma J."/>
        </authorList>
    </citation>
    <scope>NUCLEOTIDE SEQUENCE [LARGE SCALE GENOMIC DNA]</scope>
    <source>
        <strain evidence="4">IBRC-M 10490</strain>
    </source>
</reference>
<name>A0ABV8VCW0_9NOCA</name>
<feature type="domain" description="DUF8176" evidence="2">
    <location>
        <begin position="304"/>
        <end position="423"/>
    </location>
</feature>
<dbReference type="EMBL" id="JBHSDL010000006">
    <property type="protein sequence ID" value="MFC4373815.1"/>
    <property type="molecule type" value="Genomic_DNA"/>
</dbReference>
<feature type="compositionally biased region" description="Basic and acidic residues" evidence="1">
    <location>
        <begin position="45"/>
        <end position="57"/>
    </location>
</feature>
<evidence type="ECO:0000313" key="3">
    <source>
        <dbReference type="EMBL" id="MFC4373815.1"/>
    </source>
</evidence>
<proteinExistence type="predicted"/>
<dbReference type="InterPro" id="IPR058489">
    <property type="entry name" value="DUF8176"/>
</dbReference>
<gene>
    <name evidence="3" type="ORF">ACFO5K_06835</name>
</gene>
<feature type="compositionally biased region" description="Basic and acidic residues" evidence="1">
    <location>
        <begin position="7"/>
        <end position="23"/>
    </location>
</feature>